<dbReference type="Proteomes" id="UP000588111">
    <property type="component" value="Unassembled WGS sequence"/>
</dbReference>
<keyword evidence="4" id="KW-1185">Reference proteome</keyword>
<dbReference type="InterPro" id="IPR029021">
    <property type="entry name" value="Prot-tyrosine_phosphatase-like"/>
</dbReference>
<name>A0A839T9M5_9GAMM</name>
<keyword evidence="1" id="KW-0378">Hydrolase</keyword>
<evidence type="ECO:0000259" key="2">
    <source>
        <dbReference type="Pfam" id="PF22784"/>
    </source>
</evidence>
<feature type="domain" description="Swiss Army Knife protein DSP-PTPase phosphatase" evidence="2">
    <location>
        <begin position="67"/>
        <end position="152"/>
    </location>
</feature>
<reference evidence="3 4" key="1">
    <citation type="submission" date="2020-08" db="EMBL/GenBank/DDBJ databases">
        <title>Genomic Encyclopedia of Type Strains, Phase III (KMG-III): the genomes of soil and plant-associated and newly described type strains.</title>
        <authorList>
            <person name="Whitman W."/>
        </authorList>
    </citation>
    <scope>NUCLEOTIDE SEQUENCE [LARGE SCALE GENOMIC DNA]</scope>
    <source>
        <strain evidence="3 4">CECT 5885</strain>
    </source>
</reference>
<dbReference type="InterPro" id="IPR057023">
    <property type="entry name" value="PTP-SAK"/>
</dbReference>
<dbReference type="EMBL" id="JACHXL010000001">
    <property type="protein sequence ID" value="MBB3105600.1"/>
    <property type="molecule type" value="Genomic_DNA"/>
</dbReference>
<evidence type="ECO:0000313" key="4">
    <source>
        <dbReference type="Proteomes" id="UP000588111"/>
    </source>
</evidence>
<dbReference type="Gene3D" id="3.90.190.10">
    <property type="entry name" value="Protein tyrosine phosphatase superfamily"/>
    <property type="match status" value="1"/>
</dbReference>
<evidence type="ECO:0000313" key="3">
    <source>
        <dbReference type="EMBL" id="MBB3105600.1"/>
    </source>
</evidence>
<organism evidence="3 4">
    <name type="scientific">Psychrobacter luti</name>
    <dbReference type="NCBI Taxonomy" id="198481"/>
    <lineage>
        <taxon>Bacteria</taxon>
        <taxon>Pseudomonadati</taxon>
        <taxon>Pseudomonadota</taxon>
        <taxon>Gammaproteobacteria</taxon>
        <taxon>Moraxellales</taxon>
        <taxon>Moraxellaceae</taxon>
        <taxon>Psychrobacter</taxon>
    </lineage>
</organism>
<comment type="caution">
    <text evidence="3">The sequence shown here is derived from an EMBL/GenBank/DDBJ whole genome shotgun (WGS) entry which is preliminary data.</text>
</comment>
<evidence type="ECO:0000256" key="1">
    <source>
        <dbReference type="ARBA" id="ARBA00022801"/>
    </source>
</evidence>
<proteinExistence type="predicted"/>
<protein>
    <submittedName>
        <fullName evidence="3">Uncharacterized protein (TIGR01244 family)</fullName>
    </submittedName>
</protein>
<dbReference type="GO" id="GO:0016791">
    <property type="term" value="F:phosphatase activity"/>
    <property type="evidence" value="ECO:0007669"/>
    <property type="project" value="UniProtKB-ARBA"/>
</dbReference>
<sequence length="189" mass="20364">MTLHENAISAAEPNSSAVIDQSAANEQCDANEQNAASAIDNGINLESIFEPYFRPEANTIVCGALDEAKVAALAAAGVELVINLQPDDELSFDERAAVEGAGMAYEQLPIRGANDLKQLKILAFDNILRQHHGKKTVMHCGSGNRAGAAIALRAGWLRGRKMDTALERGRSHGLTKLEEEVHNRLLVPR</sequence>
<dbReference type="RefSeq" id="WP_183617745.1">
    <property type="nucleotide sequence ID" value="NZ_CAJHAH010000004.1"/>
</dbReference>
<dbReference type="AlphaFoldDB" id="A0A839T9M5"/>
<dbReference type="Pfam" id="PF22784">
    <property type="entry name" value="PTP-SAK"/>
    <property type="match status" value="1"/>
</dbReference>
<dbReference type="SUPFAM" id="SSF52799">
    <property type="entry name" value="(Phosphotyrosine protein) phosphatases II"/>
    <property type="match status" value="1"/>
</dbReference>
<accession>A0A839T9M5</accession>
<gene>
    <name evidence="3" type="ORF">FHS24_000091</name>
</gene>